<dbReference type="InterPro" id="IPR035906">
    <property type="entry name" value="MetI-like_sf"/>
</dbReference>
<evidence type="ECO:0000256" key="4">
    <source>
        <dbReference type="ARBA" id="ARBA00022692"/>
    </source>
</evidence>
<dbReference type="Gene3D" id="1.10.3720.10">
    <property type="entry name" value="MetI-like"/>
    <property type="match status" value="1"/>
</dbReference>
<dbReference type="InterPro" id="IPR050366">
    <property type="entry name" value="BP-dependent_transpt_permease"/>
</dbReference>
<dbReference type="STRING" id="930129.SAMN05216352_10794"/>
<dbReference type="PROSITE" id="PS50928">
    <property type="entry name" value="ABC_TM1"/>
    <property type="match status" value="1"/>
</dbReference>
<evidence type="ECO:0000313" key="9">
    <source>
        <dbReference type="EMBL" id="SDI39282.1"/>
    </source>
</evidence>
<reference evidence="9 10" key="1">
    <citation type="submission" date="2016-10" db="EMBL/GenBank/DDBJ databases">
        <authorList>
            <person name="de Groot N.N."/>
        </authorList>
    </citation>
    <scope>NUCLEOTIDE SEQUENCE [LARGE SCALE GENOMIC DNA]</scope>
    <source>
        <strain evidence="10">P4B,CCM 7963,CECT 7998,DSM 25260,IBRC-M 10614,KCTC 13821</strain>
    </source>
</reference>
<dbReference type="InterPro" id="IPR000515">
    <property type="entry name" value="MetI-like"/>
</dbReference>
<comment type="subcellular location">
    <subcellularLocation>
        <location evidence="1 7">Cell membrane</location>
        <topology evidence="1 7">Multi-pass membrane protein</topology>
    </subcellularLocation>
</comment>
<feature type="transmembrane region" description="Helical" evidence="7">
    <location>
        <begin position="108"/>
        <end position="131"/>
    </location>
</feature>
<evidence type="ECO:0000256" key="2">
    <source>
        <dbReference type="ARBA" id="ARBA00022448"/>
    </source>
</evidence>
<keyword evidence="2 7" id="KW-0813">Transport</keyword>
<dbReference type="GO" id="GO:0055085">
    <property type="term" value="P:transmembrane transport"/>
    <property type="evidence" value="ECO:0007669"/>
    <property type="project" value="InterPro"/>
</dbReference>
<protein>
    <submittedName>
        <fullName evidence="9">Peptide/nickel transport system permease protein</fullName>
    </submittedName>
</protein>
<dbReference type="GO" id="GO:0005886">
    <property type="term" value="C:plasma membrane"/>
    <property type="evidence" value="ECO:0007669"/>
    <property type="project" value="UniProtKB-SubCell"/>
</dbReference>
<feature type="transmembrane region" description="Helical" evidence="7">
    <location>
        <begin position="271"/>
        <end position="293"/>
    </location>
</feature>
<evidence type="ECO:0000259" key="8">
    <source>
        <dbReference type="PROSITE" id="PS50928"/>
    </source>
</evidence>
<dbReference type="Proteomes" id="UP000199017">
    <property type="component" value="Unassembled WGS sequence"/>
</dbReference>
<comment type="similarity">
    <text evidence="7">Belongs to the binding-protein-dependent transport system permease family.</text>
</comment>
<keyword evidence="4 7" id="KW-0812">Transmembrane</keyword>
<keyword evidence="10" id="KW-1185">Reference proteome</keyword>
<dbReference type="EMBL" id="FNDU01000007">
    <property type="protein sequence ID" value="SDI39282.1"/>
    <property type="molecule type" value="Genomic_DNA"/>
</dbReference>
<accession>A0A1G8K775</accession>
<organism evidence="9 10">
    <name type="scientific">Alteribacillus bidgolensis</name>
    <dbReference type="NCBI Taxonomy" id="930129"/>
    <lineage>
        <taxon>Bacteria</taxon>
        <taxon>Bacillati</taxon>
        <taxon>Bacillota</taxon>
        <taxon>Bacilli</taxon>
        <taxon>Bacillales</taxon>
        <taxon>Bacillaceae</taxon>
        <taxon>Alteribacillus</taxon>
    </lineage>
</organism>
<keyword evidence="3" id="KW-1003">Cell membrane</keyword>
<sequence length="311" mass="33686">MGLPIKNKQPETIASPSKRKSQSSFRRWIKLLMQSKTGTVGLFIVLSVFLVAVFAPWIAPHNPSENNLASMLQPPFWMEGGSTDHILGTDNLGRDIFSRIVYGAQVSLLVGITAVLIAGAIGLVAGIVAGYYGGFIDNVIMRFVDAFLAIPSILMTLVILGIVGPGMLTLILVLGITNWVNYARIVRGEVLSVKERDFVKAANMMGVNDKTIMYRHLAPNIFSSFIVISTLSVATTIISEAALSFLGMGIQPPQISWGSMLSTGRDYLADSWWVATFPGIAITITTLGIIFLGDWLRDVLDPKTNIGRKGG</sequence>
<dbReference type="PANTHER" id="PTHR43386:SF1">
    <property type="entry name" value="D,D-DIPEPTIDE TRANSPORT SYSTEM PERMEASE PROTEIN DDPC-RELATED"/>
    <property type="match status" value="1"/>
</dbReference>
<dbReference type="Pfam" id="PF00528">
    <property type="entry name" value="BPD_transp_1"/>
    <property type="match status" value="1"/>
</dbReference>
<feature type="transmembrane region" description="Helical" evidence="7">
    <location>
        <begin position="221"/>
        <end position="251"/>
    </location>
</feature>
<evidence type="ECO:0000256" key="1">
    <source>
        <dbReference type="ARBA" id="ARBA00004651"/>
    </source>
</evidence>
<dbReference type="OrthoDB" id="9797472at2"/>
<proteinExistence type="inferred from homology"/>
<dbReference type="AlphaFoldDB" id="A0A1G8K775"/>
<evidence type="ECO:0000256" key="6">
    <source>
        <dbReference type="ARBA" id="ARBA00023136"/>
    </source>
</evidence>
<keyword evidence="6 7" id="KW-0472">Membrane</keyword>
<dbReference type="SUPFAM" id="SSF161098">
    <property type="entry name" value="MetI-like"/>
    <property type="match status" value="1"/>
</dbReference>
<evidence type="ECO:0000256" key="3">
    <source>
        <dbReference type="ARBA" id="ARBA00022475"/>
    </source>
</evidence>
<feature type="domain" description="ABC transmembrane type-1" evidence="8">
    <location>
        <begin position="104"/>
        <end position="293"/>
    </location>
</feature>
<dbReference type="PANTHER" id="PTHR43386">
    <property type="entry name" value="OLIGOPEPTIDE TRANSPORT SYSTEM PERMEASE PROTEIN APPC"/>
    <property type="match status" value="1"/>
</dbReference>
<dbReference type="CDD" id="cd06261">
    <property type="entry name" value="TM_PBP2"/>
    <property type="match status" value="1"/>
</dbReference>
<gene>
    <name evidence="9" type="ORF">SAMN05216352_10794</name>
</gene>
<name>A0A1G8K775_9BACI</name>
<dbReference type="Pfam" id="PF12911">
    <property type="entry name" value="OppC_N"/>
    <property type="match status" value="1"/>
</dbReference>
<evidence type="ECO:0000256" key="7">
    <source>
        <dbReference type="RuleBase" id="RU363032"/>
    </source>
</evidence>
<dbReference type="InterPro" id="IPR025966">
    <property type="entry name" value="OppC_N"/>
</dbReference>
<feature type="transmembrane region" description="Helical" evidence="7">
    <location>
        <begin position="40"/>
        <end position="59"/>
    </location>
</feature>
<evidence type="ECO:0000256" key="5">
    <source>
        <dbReference type="ARBA" id="ARBA00022989"/>
    </source>
</evidence>
<dbReference type="RefSeq" id="WP_091585522.1">
    <property type="nucleotide sequence ID" value="NZ_FNDU01000007.1"/>
</dbReference>
<keyword evidence="5 7" id="KW-1133">Transmembrane helix</keyword>
<evidence type="ECO:0000313" key="10">
    <source>
        <dbReference type="Proteomes" id="UP000199017"/>
    </source>
</evidence>